<feature type="domain" description="ABC transmembrane type-1" evidence="8">
    <location>
        <begin position="94"/>
        <end position="291"/>
    </location>
</feature>
<organism evidence="9 10">
    <name type="scientific">Teichococcus globiformis</name>
    <dbReference type="NCBI Taxonomy" id="2307229"/>
    <lineage>
        <taxon>Bacteria</taxon>
        <taxon>Pseudomonadati</taxon>
        <taxon>Pseudomonadota</taxon>
        <taxon>Alphaproteobacteria</taxon>
        <taxon>Acetobacterales</taxon>
        <taxon>Roseomonadaceae</taxon>
        <taxon>Roseomonas</taxon>
    </lineage>
</organism>
<feature type="transmembrane region" description="Helical" evidence="7">
    <location>
        <begin position="272"/>
        <end position="291"/>
    </location>
</feature>
<dbReference type="Pfam" id="PF00528">
    <property type="entry name" value="BPD_transp_1"/>
    <property type="match status" value="1"/>
</dbReference>
<feature type="transmembrane region" description="Helical" evidence="7">
    <location>
        <begin position="131"/>
        <end position="157"/>
    </location>
</feature>
<dbReference type="InterPro" id="IPR035906">
    <property type="entry name" value="MetI-like_sf"/>
</dbReference>
<accession>A0ABV7FZV9</accession>
<dbReference type="SUPFAM" id="SSF161098">
    <property type="entry name" value="MetI-like"/>
    <property type="match status" value="1"/>
</dbReference>
<feature type="transmembrane region" description="Helical" evidence="7">
    <location>
        <begin position="169"/>
        <end position="188"/>
    </location>
</feature>
<dbReference type="PANTHER" id="PTHR43163:SF6">
    <property type="entry name" value="DIPEPTIDE TRANSPORT SYSTEM PERMEASE PROTEIN DPPB-RELATED"/>
    <property type="match status" value="1"/>
</dbReference>
<comment type="similarity">
    <text evidence="7">Belongs to the binding-protein-dependent transport system permease family.</text>
</comment>
<keyword evidence="4 7" id="KW-0812">Transmembrane</keyword>
<feature type="transmembrane region" description="Helical" evidence="7">
    <location>
        <begin position="100"/>
        <end position="122"/>
    </location>
</feature>
<evidence type="ECO:0000259" key="8">
    <source>
        <dbReference type="PROSITE" id="PS50928"/>
    </source>
</evidence>
<evidence type="ECO:0000256" key="5">
    <source>
        <dbReference type="ARBA" id="ARBA00022989"/>
    </source>
</evidence>
<dbReference type="EMBL" id="JBHRTN010000008">
    <property type="protein sequence ID" value="MFC3124921.1"/>
    <property type="molecule type" value="Genomic_DNA"/>
</dbReference>
<evidence type="ECO:0000313" key="9">
    <source>
        <dbReference type="EMBL" id="MFC3124921.1"/>
    </source>
</evidence>
<protein>
    <submittedName>
        <fullName evidence="9">ABC transporter permease</fullName>
    </submittedName>
</protein>
<sequence length="309" mass="33320">MARFLTKRLLRLLLTLWVIGTVVFFATRLSGNPIDFLMPEGLDGASRQTMIAYWGLDRPLHEQYLRFWSALLQGDAGLGLAERRPVATIFAERVAQSASLLLATLALTIVAGVPAGILAAIWRKRARGSAILFLAFLGYATPNFVLGILLILVFSFSLHWLPSSGSGTLAHYVMPTVTLAAFFIASLARYTRNAMLDVLSQDYMRTARAKGFSEGQAILRHGLGNAMIPVITALGLQVTTLVSGAVVVETVFAWHGIGDLLVGATLQRDYPVLQFGVLAVAGAVVLVNILVDVGYAAIDPRVGLAETIR</sequence>
<keyword evidence="10" id="KW-1185">Reference proteome</keyword>
<name>A0ABV7FZV9_9PROT</name>
<gene>
    <name evidence="9" type="ORF">ACFOD4_07610</name>
</gene>
<dbReference type="PROSITE" id="PS50928">
    <property type="entry name" value="ABC_TM1"/>
    <property type="match status" value="1"/>
</dbReference>
<feature type="transmembrane region" description="Helical" evidence="7">
    <location>
        <begin position="226"/>
        <end position="252"/>
    </location>
</feature>
<dbReference type="Gene3D" id="1.10.3720.10">
    <property type="entry name" value="MetI-like"/>
    <property type="match status" value="1"/>
</dbReference>
<reference evidence="10" key="1">
    <citation type="journal article" date="2019" name="Int. J. Syst. Evol. Microbiol.">
        <title>The Global Catalogue of Microorganisms (GCM) 10K type strain sequencing project: providing services to taxonomists for standard genome sequencing and annotation.</title>
        <authorList>
            <consortium name="The Broad Institute Genomics Platform"/>
            <consortium name="The Broad Institute Genome Sequencing Center for Infectious Disease"/>
            <person name="Wu L."/>
            <person name="Ma J."/>
        </authorList>
    </citation>
    <scope>NUCLEOTIDE SEQUENCE [LARGE SCALE GENOMIC DNA]</scope>
    <source>
        <strain evidence="10">KCTC 52094</strain>
    </source>
</reference>
<dbReference type="PANTHER" id="PTHR43163">
    <property type="entry name" value="DIPEPTIDE TRANSPORT SYSTEM PERMEASE PROTEIN DPPB-RELATED"/>
    <property type="match status" value="1"/>
</dbReference>
<feature type="transmembrane region" description="Helical" evidence="7">
    <location>
        <begin position="12"/>
        <end position="31"/>
    </location>
</feature>
<keyword evidence="2 7" id="KW-0813">Transport</keyword>
<evidence type="ECO:0000256" key="4">
    <source>
        <dbReference type="ARBA" id="ARBA00022692"/>
    </source>
</evidence>
<evidence type="ECO:0000256" key="6">
    <source>
        <dbReference type="ARBA" id="ARBA00023136"/>
    </source>
</evidence>
<comment type="caution">
    <text evidence="9">The sequence shown here is derived from an EMBL/GenBank/DDBJ whole genome shotgun (WGS) entry which is preliminary data.</text>
</comment>
<keyword evidence="6 7" id="KW-0472">Membrane</keyword>
<evidence type="ECO:0000313" key="10">
    <source>
        <dbReference type="Proteomes" id="UP001595593"/>
    </source>
</evidence>
<evidence type="ECO:0000256" key="2">
    <source>
        <dbReference type="ARBA" id="ARBA00022448"/>
    </source>
</evidence>
<keyword evidence="5 7" id="KW-1133">Transmembrane helix</keyword>
<dbReference type="RefSeq" id="WP_379595346.1">
    <property type="nucleotide sequence ID" value="NZ_JBHRTN010000008.1"/>
</dbReference>
<dbReference type="Proteomes" id="UP001595593">
    <property type="component" value="Unassembled WGS sequence"/>
</dbReference>
<evidence type="ECO:0000256" key="3">
    <source>
        <dbReference type="ARBA" id="ARBA00022475"/>
    </source>
</evidence>
<proteinExistence type="inferred from homology"/>
<evidence type="ECO:0000256" key="1">
    <source>
        <dbReference type="ARBA" id="ARBA00004651"/>
    </source>
</evidence>
<keyword evidence="3" id="KW-1003">Cell membrane</keyword>
<dbReference type="InterPro" id="IPR000515">
    <property type="entry name" value="MetI-like"/>
</dbReference>
<evidence type="ECO:0000256" key="7">
    <source>
        <dbReference type="RuleBase" id="RU363032"/>
    </source>
</evidence>
<comment type="subcellular location">
    <subcellularLocation>
        <location evidence="1 7">Cell membrane</location>
        <topology evidence="1 7">Multi-pass membrane protein</topology>
    </subcellularLocation>
</comment>
<dbReference type="CDD" id="cd06261">
    <property type="entry name" value="TM_PBP2"/>
    <property type="match status" value="1"/>
</dbReference>